<reference evidence="6 7" key="1">
    <citation type="submission" date="2019-08" db="EMBL/GenBank/DDBJ databases">
        <title>In-depth cultivation of the pig gut microbiome towards novel bacterial diversity and tailored functional studies.</title>
        <authorList>
            <person name="Wylensek D."/>
            <person name="Hitch T.C.A."/>
            <person name="Clavel T."/>
        </authorList>
    </citation>
    <scope>NUCLEOTIDE SEQUENCE [LARGE SCALE GENOMIC DNA]</scope>
    <source>
        <strain evidence="6 7">SM-530-WT-4B</strain>
    </source>
</reference>
<evidence type="ECO:0000313" key="6">
    <source>
        <dbReference type="EMBL" id="MST54844.1"/>
    </source>
</evidence>
<dbReference type="InterPro" id="IPR039424">
    <property type="entry name" value="SBP_5"/>
</dbReference>
<evidence type="ECO:0000256" key="3">
    <source>
        <dbReference type="ARBA" id="ARBA00022729"/>
    </source>
</evidence>
<comment type="caution">
    <text evidence="6">The sequence shown here is derived from an EMBL/GenBank/DDBJ whole genome shotgun (WGS) entry which is preliminary data.</text>
</comment>
<dbReference type="GO" id="GO:0042597">
    <property type="term" value="C:periplasmic space"/>
    <property type="evidence" value="ECO:0007669"/>
    <property type="project" value="UniProtKB-ARBA"/>
</dbReference>
<keyword evidence="3 4" id="KW-0732">Signal</keyword>
<dbReference type="Gene3D" id="3.90.76.10">
    <property type="entry name" value="Dipeptide-binding Protein, Domain 1"/>
    <property type="match status" value="1"/>
</dbReference>
<dbReference type="RefSeq" id="WP_154527964.1">
    <property type="nucleotide sequence ID" value="NZ_JAXDZJ010000069.1"/>
</dbReference>
<dbReference type="GO" id="GO:0015833">
    <property type="term" value="P:peptide transport"/>
    <property type="evidence" value="ECO:0007669"/>
    <property type="project" value="TreeGrafter"/>
</dbReference>
<dbReference type="PANTHER" id="PTHR30290">
    <property type="entry name" value="PERIPLASMIC BINDING COMPONENT OF ABC TRANSPORTER"/>
    <property type="match status" value="1"/>
</dbReference>
<proteinExistence type="inferred from homology"/>
<evidence type="ECO:0000313" key="7">
    <source>
        <dbReference type="Proteomes" id="UP000473699"/>
    </source>
</evidence>
<keyword evidence="2" id="KW-0813">Transport</keyword>
<dbReference type="InterPro" id="IPR030678">
    <property type="entry name" value="Peptide/Ni-bd"/>
</dbReference>
<sequence>MKRAFALCLACVMLCAGTAFAAQRGENIRVGVSIDAKNFDPQNSVDTYSFSMQKQIYEPLFTVDGKTRKLTPVLAESVEILDDRTYKFHLRKGVKFHNGEEFTADDVVFSLTRVTDPSKSVFAKSKGVWIDPKGFEVIDKHTVIVRTNGPVGGWLGSMKHPYAMILNRKAVEEAGADYFRQPVGTGPYKFVSWTKGERVEMEAFADYWGTKPYAQKLTFVVLPDDSTRIIALETGKVDMIYAVPPSDFERLQSSDKVKAVKAPGLVLLHLAMNTDSPKLKDPRVRKAIDAAINKDAYVQVVYNGNGIPGQGPLPTASSWFPENPEKWDYNPERAKKLLAEAGVKDLELNLWVMNAADRVNGATVLQSMLGAVGIKVNVSVFENAVINDKVRKEPEKYDMYAATWGMQTNRDAGVYWQSVITTTSIVSTNSARLSDPEVDRLMDEANHCIDEGERGKVFQKIWDRVNDLHPWVYLCQADELHGAQKDLIGVDELYDGKINLLSNIHYPEQTERVK</sequence>
<dbReference type="PROSITE" id="PS01040">
    <property type="entry name" value="SBP_BACTERIAL_5"/>
    <property type="match status" value="1"/>
</dbReference>
<dbReference type="Gene3D" id="3.10.105.10">
    <property type="entry name" value="Dipeptide-binding Protein, Domain 3"/>
    <property type="match status" value="1"/>
</dbReference>
<dbReference type="CDD" id="cd00995">
    <property type="entry name" value="PBP2_NikA_DppA_OppA_like"/>
    <property type="match status" value="1"/>
</dbReference>
<dbReference type="Gene3D" id="3.40.190.10">
    <property type="entry name" value="Periplasmic binding protein-like II"/>
    <property type="match status" value="1"/>
</dbReference>
<evidence type="ECO:0000256" key="4">
    <source>
        <dbReference type="SAM" id="SignalP"/>
    </source>
</evidence>
<name>A0A6L5Y947_9BACT</name>
<feature type="signal peptide" evidence="4">
    <location>
        <begin position="1"/>
        <end position="21"/>
    </location>
</feature>
<dbReference type="PIRSF" id="PIRSF002741">
    <property type="entry name" value="MppA"/>
    <property type="match status" value="1"/>
</dbReference>
<dbReference type="Pfam" id="PF00496">
    <property type="entry name" value="SBP_bac_5"/>
    <property type="match status" value="1"/>
</dbReference>
<gene>
    <name evidence="6" type="ORF">FYJ74_02095</name>
</gene>
<dbReference type="InterPro" id="IPR023765">
    <property type="entry name" value="SBP_5_CS"/>
</dbReference>
<feature type="chain" id="PRO_5027113942" evidence="4">
    <location>
        <begin position="22"/>
        <end position="514"/>
    </location>
</feature>
<dbReference type="Proteomes" id="UP000473699">
    <property type="component" value="Unassembled WGS sequence"/>
</dbReference>
<dbReference type="EMBL" id="VUNH01000002">
    <property type="protein sequence ID" value="MST54844.1"/>
    <property type="molecule type" value="Genomic_DNA"/>
</dbReference>
<protein>
    <submittedName>
        <fullName evidence="6">ABC transporter substrate-binding protein</fullName>
    </submittedName>
</protein>
<comment type="similarity">
    <text evidence="1">Belongs to the bacterial solute-binding protein 5 family.</text>
</comment>
<organism evidence="6 7">
    <name type="scientific">Pyramidobacter porci</name>
    <dbReference type="NCBI Taxonomy" id="2605789"/>
    <lineage>
        <taxon>Bacteria</taxon>
        <taxon>Thermotogati</taxon>
        <taxon>Synergistota</taxon>
        <taxon>Synergistia</taxon>
        <taxon>Synergistales</taxon>
        <taxon>Dethiosulfovibrionaceae</taxon>
        <taxon>Pyramidobacter</taxon>
    </lineage>
</organism>
<accession>A0A6L5Y947</accession>
<dbReference type="GO" id="GO:0043190">
    <property type="term" value="C:ATP-binding cassette (ABC) transporter complex"/>
    <property type="evidence" value="ECO:0007669"/>
    <property type="project" value="InterPro"/>
</dbReference>
<dbReference type="GO" id="GO:1904680">
    <property type="term" value="F:peptide transmembrane transporter activity"/>
    <property type="evidence" value="ECO:0007669"/>
    <property type="project" value="TreeGrafter"/>
</dbReference>
<dbReference type="PANTHER" id="PTHR30290:SF9">
    <property type="entry name" value="OLIGOPEPTIDE-BINDING PROTEIN APPA"/>
    <property type="match status" value="1"/>
</dbReference>
<dbReference type="AlphaFoldDB" id="A0A6L5Y947"/>
<feature type="domain" description="Solute-binding protein family 5" evidence="5">
    <location>
        <begin position="69"/>
        <end position="419"/>
    </location>
</feature>
<evidence type="ECO:0000256" key="2">
    <source>
        <dbReference type="ARBA" id="ARBA00022448"/>
    </source>
</evidence>
<evidence type="ECO:0000256" key="1">
    <source>
        <dbReference type="ARBA" id="ARBA00005695"/>
    </source>
</evidence>
<dbReference type="InterPro" id="IPR000914">
    <property type="entry name" value="SBP_5_dom"/>
</dbReference>
<dbReference type="SUPFAM" id="SSF53850">
    <property type="entry name" value="Periplasmic binding protein-like II"/>
    <property type="match status" value="1"/>
</dbReference>
<evidence type="ECO:0000259" key="5">
    <source>
        <dbReference type="Pfam" id="PF00496"/>
    </source>
</evidence>
<keyword evidence="7" id="KW-1185">Reference proteome</keyword>